<organism evidence="1 2">
    <name type="scientific">Romanomermis culicivorax</name>
    <name type="common">Nematode worm</name>
    <dbReference type="NCBI Taxonomy" id="13658"/>
    <lineage>
        <taxon>Eukaryota</taxon>
        <taxon>Metazoa</taxon>
        <taxon>Ecdysozoa</taxon>
        <taxon>Nematoda</taxon>
        <taxon>Enoplea</taxon>
        <taxon>Dorylaimia</taxon>
        <taxon>Mermithida</taxon>
        <taxon>Mermithoidea</taxon>
        <taxon>Mermithidae</taxon>
        <taxon>Romanomermis</taxon>
    </lineage>
</organism>
<reference evidence="2" key="1">
    <citation type="submission" date="2022-11" db="UniProtKB">
        <authorList>
            <consortium name="WormBaseParasite"/>
        </authorList>
    </citation>
    <scope>IDENTIFICATION</scope>
</reference>
<evidence type="ECO:0000313" key="1">
    <source>
        <dbReference type="Proteomes" id="UP000887565"/>
    </source>
</evidence>
<dbReference type="WBParaSite" id="nRc.2.0.1.t10273-RA">
    <property type="protein sequence ID" value="nRc.2.0.1.t10273-RA"/>
    <property type="gene ID" value="nRc.2.0.1.g10273"/>
</dbReference>
<proteinExistence type="predicted"/>
<dbReference type="Proteomes" id="UP000887565">
    <property type="component" value="Unplaced"/>
</dbReference>
<dbReference type="AlphaFoldDB" id="A0A915I932"/>
<sequence>MFVKKSIRLEEKELFKNLQFNSKICIGIVFDKDTKTAFLGKSRGLRNAQYQWPKAPPKTI</sequence>
<evidence type="ECO:0000313" key="2">
    <source>
        <dbReference type="WBParaSite" id="nRc.2.0.1.t10273-RA"/>
    </source>
</evidence>
<name>A0A915I932_ROMCU</name>
<protein>
    <submittedName>
        <fullName evidence="2">Uncharacterized protein</fullName>
    </submittedName>
</protein>
<accession>A0A915I932</accession>
<keyword evidence="1" id="KW-1185">Reference proteome</keyword>